<evidence type="ECO:0000313" key="4">
    <source>
        <dbReference type="Proteomes" id="UP000480929"/>
    </source>
</evidence>
<evidence type="ECO:0000313" key="2">
    <source>
        <dbReference type="EMBL" id="MSC32472.1"/>
    </source>
</evidence>
<reference evidence="3 4" key="1">
    <citation type="journal article" date="2019" name="Nat. Med.">
        <title>A library of human gut bacterial isolates paired with longitudinal multiomics data enables mechanistic microbiome research.</title>
        <authorList>
            <person name="Poyet M."/>
            <person name="Groussin M."/>
            <person name="Gibbons S.M."/>
            <person name="Avila-Pacheco J."/>
            <person name="Jiang X."/>
            <person name="Kearney S.M."/>
            <person name="Perrotta A.R."/>
            <person name="Berdy B."/>
            <person name="Zhao S."/>
            <person name="Lieberman T.D."/>
            <person name="Swanson P.K."/>
            <person name="Smith M."/>
            <person name="Roesemann S."/>
            <person name="Alexander J.E."/>
            <person name="Rich S.A."/>
            <person name="Livny J."/>
            <person name="Vlamakis H."/>
            <person name="Clish C."/>
            <person name="Bullock K."/>
            <person name="Deik A."/>
            <person name="Scott J."/>
            <person name="Pierce K.A."/>
            <person name="Xavier R.J."/>
            <person name="Alm E.J."/>
        </authorList>
    </citation>
    <scope>NUCLEOTIDE SEQUENCE [LARGE SCALE GENOMIC DNA]</scope>
    <source>
        <strain evidence="1 3">BIOML-A4</strain>
        <strain evidence="2 4">BIOML-A5</strain>
    </source>
</reference>
<dbReference type="Gene3D" id="3.40.50.1400">
    <property type="match status" value="2"/>
</dbReference>
<comment type="caution">
    <text evidence="1">The sequence shown here is derived from an EMBL/GenBank/DDBJ whole genome shotgun (WGS) entry which is preliminary data.</text>
</comment>
<dbReference type="Pfam" id="PF06180">
    <property type="entry name" value="CbiK"/>
    <property type="match status" value="1"/>
</dbReference>
<proteinExistence type="predicted"/>
<dbReference type="EMBL" id="WKPJ01000006">
    <property type="protein sequence ID" value="MSA88925.1"/>
    <property type="molecule type" value="Genomic_DNA"/>
</dbReference>
<dbReference type="OrthoDB" id="9770331at2"/>
<dbReference type="Proteomes" id="UP000480929">
    <property type="component" value="Unassembled WGS sequence"/>
</dbReference>
<dbReference type="GO" id="GO:0016852">
    <property type="term" value="F:sirohydrochlorin cobaltochelatase activity"/>
    <property type="evidence" value="ECO:0007669"/>
    <property type="project" value="InterPro"/>
</dbReference>
<dbReference type="Proteomes" id="UP000433575">
    <property type="component" value="Unassembled WGS sequence"/>
</dbReference>
<sequence>MLKRPDALLTVAFGTAEVQRFDRCFAALHQTAVQRFAGLTCEMALTSPRIQAKLARQGMALPLVEEALASLQASGCRRVVVLSLFFANGKEWEKLCAQIESWRSRFDELILTPPLLTHSLTACAQTLSELFPVSEKPRILLGHGQSQGCNDDYSALQQVLDDLHRSDLRIALLHGEPSLMQSMNALRMEGCRSASLNFLMLCAGHHAAEISASVQNLTTEEVSLSLDISSMELGACPDFQQLFLTQLDQVLSSPPVISDFIL</sequence>
<accession>A0A6N7S5K0</accession>
<dbReference type="AlphaFoldDB" id="A0A6N7S5K0"/>
<protein>
    <recommendedName>
        <fullName evidence="5">Cobalt chelatase</fullName>
    </recommendedName>
</protein>
<name>A0A6N7S5K0_9FIRM</name>
<dbReference type="RefSeq" id="WP_154238341.1">
    <property type="nucleotide sequence ID" value="NZ_CALJPI010000008.1"/>
</dbReference>
<evidence type="ECO:0000313" key="1">
    <source>
        <dbReference type="EMBL" id="MSA88925.1"/>
    </source>
</evidence>
<dbReference type="SUPFAM" id="SSF53800">
    <property type="entry name" value="Chelatase"/>
    <property type="match status" value="1"/>
</dbReference>
<dbReference type="InterPro" id="IPR010388">
    <property type="entry name" value="Anaerobic_Co-chelatase"/>
</dbReference>
<dbReference type="EMBL" id="WKPI01000005">
    <property type="protein sequence ID" value="MSC32472.1"/>
    <property type="molecule type" value="Genomic_DNA"/>
</dbReference>
<keyword evidence="4" id="KW-1185">Reference proteome</keyword>
<evidence type="ECO:0000313" key="3">
    <source>
        <dbReference type="Proteomes" id="UP000433575"/>
    </source>
</evidence>
<organism evidence="1 3">
    <name type="scientific">Holdemania massiliensis</name>
    <dbReference type="NCBI Taxonomy" id="1468449"/>
    <lineage>
        <taxon>Bacteria</taxon>
        <taxon>Bacillati</taxon>
        <taxon>Bacillota</taxon>
        <taxon>Erysipelotrichia</taxon>
        <taxon>Erysipelotrichales</taxon>
        <taxon>Erysipelotrichaceae</taxon>
        <taxon>Holdemania</taxon>
    </lineage>
</organism>
<dbReference type="GO" id="GO:0019251">
    <property type="term" value="P:anaerobic cobalamin biosynthetic process"/>
    <property type="evidence" value="ECO:0007669"/>
    <property type="project" value="InterPro"/>
</dbReference>
<gene>
    <name evidence="2" type="ORF">GKD88_04990</name>
    <name evidence="1" type="ORF">GKE08_06260</name>
</gene>
<evidence type="ECO:0008006" key="5">
    <source>
        <dbReference type="Google" id="ProtNLM"/>
    </source>
</evidence>